<evidence type="ECO:0000256" key="2">
    <source>
        <dbReference type="ARBA" id="ARBA00007603"/>
    </source>
</evidence>
<dbReference type="EMBL" id="CADEPM010000009">
    <property type="protein sequence ID" value="CAB3409786.1"/>
    <property type="molecule type" value="Genomic_DNA"/>
</dbReference>
<evidence type="ECO:0000256" key="1">
    <source>
        <dbReference type="ARBA" id="ARBA00004395"/>
    </source>
</evidence>
<dbReference type="OrthoDB" id="332281at2759"/>
<name>A0A8S1F7G1_9PELO</name>
<evidence type="ECO:0000313" key="12">
    <source>
        <dbReference type="Proteomes" id="UP000494206"/>
    </source>
</evidence>
<evidence type="ECO:0000256" key="3">
    <source>
        <dbReference type="ARBA" id="ARBA00020977"/>
    </source>
</evidence>
<evidence type="ECO:0000256" key="4">
    <source>
        <dbReference type="ARBA" id="ARBA00022448"/>
    </source>
</evidence>
<dbReference type="Pfam" id="PF06148">
    <property type="entry name" value="COG2_N"/>
    <property type="match status" value="1"/>
</dbReference>
<evidence type="ECO:0000256" key="7">
    <source>
        <dbReference type="ARBA" id="ARBA00023136"/>
    </source>
</evidence>
<protein>
    <recommendedName>
        <fullName evidence="3">Conserved oligomeric Golgi complex subunit 2</fullName>
    </recommendedName>
    <alternativeName>
        <fullName evidence="8">Component of oligomeric Golgi complex 2</fullName>
    </alternativeName>
</protein>
<dbReference type="InterPro" id="IPR024602">
    <property type="entry name" value="COG_su2_N"/>
</dbReference>
<dbReference type="InterPro" id="IPR009316">
    <property type="entry name" value="COG2"/>
</dbReference>
<feature type="domain" description="Conserved oligomeric Golgi complex subunit 2 N-terminal" evidence="9">
    <location>
        <begin position="28"/>
        <end position="101"/>
    </location>
</feature>
<dbReference type="PANTHER" id="PTHR12961">
    <property type="entry name" value="CONSERVED OLIGOMERIC GOLGI COMPLEX COMPONENT 2"/>
    <property type="match status" value="1"/>
</dbReference>
<keyword evidence="5" id="KW-0653">Protein transport</keyword>
<dbReference type="GO" id="GO:0000139">
    <property type="term" value="C:Golgi membrane"/>
    <property type="evidence" value="ECO:0007669"/>
    <property type="project" value="UniProtKB-SubCell"/>
</dbReference>
<comment type="similarity">
    <text evidence="2">Belongs to the COG2 family.</text>
</comment>
<dbReference type="Pfam" id="PF12022">
    <property type="entry name" value="COG2_C"/>
    <property type="match status" value="1"/>
</dbReference>
<dbReference type="AlphaFoldDB" id="A0A8S1F7G1"/>
<gene>
    <name evidence="11" type="ORF">CBOVIS_LOCUS11399</name>
</gene>
<dbReference type="InterPro" id="IPR024603">
    <property type="entry name" value="COG_complex_COG2_C"/>
</dbReference>
<dbReference type="GO" id="GO:0006891">
    <property type="term" value="P:intra-Golgi vesicle-mediated transport"/>
    <property type="evidence" value="ECO:0007669"/>
    <property type="project" value="TreeGrafter"/>
</dbReference>
<comment type="caution">
    <text evidence="11">The sequence shown here is derived from an EMBL/GenBank/DDBJ whole genome shotgun (WGS) entry which is preliminary data.</text>
</comment>
<comment type="subcellular location">
    <subcellularLocation>
        <location evidence="1">Golgi apparatus membrane</location>
        <topology evidence="1">Peripheral membrane protein</topology>
    </subcellularLocation>
</comment>
<proteinExistence type="inferred from homology"/>
<feature type="domain" description="COG complex component COG2 C-terminal" evidence="10">
    <location>
        <begin position="351"/>
        <end position="634"/>
    </location>
</feature>
<reference evidence="11 12" key="1">
    <citation type="submission" date="2020-04" db="EMBL/GenBank/DDBJ databases">
        <authorList>
            <person name="Laetsch R D."/>
            <person name="Stevens L."/>
            <person name="Kumar S."/>
            <person name="Blaxter L. M."/>
        </authorList>
    </citation>
    <scope>NUCLEOTIDE SEQUENCE [LARGE SCALE GENOMIC DNA]</scope>
</reference>
<keyword evidence="7" id="KW-0472">Membrane</keyword>
<dbReference type="Proteomes" id="UP000494206">
    <property type="component" value="Unassembled WGS sequence"/>
</dbReference>
<keyword evidence="6" id="KW-0333">Golgi apparatus</keyword>
<evidence type="ECO:0000259" key="9">
    <source>
        <dbReference type="Pfam" id="PF06148"/>
    </source>
</evidence>
<keyword evidence="12" id="KW-1185">Reference proteome</keyword>
<keyword evidence="4" id="KW-0813">Transport</keyword>
<evidence type="ECO:0000256" key="5">
    <source>
        <dbReference type="ARBA" id="ARBA00022927"/>
    </source>
</evidence>
<dbReference type="GO" id="GO:0015031">
    <property type="term" value="P:protein transport"/>
    <property type="evidence" value="ECO:0007669"/>
    <property type="project" value="UniProtKB-KW"/>
</dbReference>
<evidence type="ECO:0000259" key="10">
    <source>
        <dbReference type="Pfam" id="PF12022"/>
    </source>
</evidence>
<sequence>MPSSQNGVLSPQHPFQSSSTFSIDESKLCFNKTHFNRPDFNVERFMNLARQKADLKTIQQDLRLYLRSVQNSMIELINDDYADFVHLSSNLVSLNDSLTKINNDIESIWEEFCESTRDSVGTAEKIENKCCELTANRERQSELRNRIAFLSAMEQLAAMLRAPPKKCSILWFDRVSSYLVEVKSIDHLHSDEEKHAYNVIMRKIESILCREGIQSVSGDCANLPLILSIAHLTNSSHALTGQIVSDVLYPKLVKSSINDQYLWLTDVYKNVNEMRNTWQQKLGNKYCGKVRKFLDETLLSFVLTFIDKCMGTVAVPSDTRLFHRCFMATQEFINNWPNAGRYRQELKSIRDKFNLVVYFKLETHKFVREIDNSILPDRFSLNERQTNEEFHCKVTKLIFDAIEHVWSDDVYIPSIVDKLWDFTLRLLLKHSSWCKALQKHFVEDKNEFEGIPTWKVLLYIRLDATELQAQVFDFALESIWTKLKDIEVDTTQFGHCLTKHGQFVDSVCTSLDNEAISLFASVLNMELALVTDVPKHYRWTKKAPPTTHSAYVENATKQVEEFRENLENLAHSNIEKMIEDVSKSAFSFFAAKAKEVQDSVEATGSSLSRFKRKNTMEGAVSDDDKIKIQIHHDASYLLEKSHELDITVDGLVECVDRFSDIISKINGTPEPDA</sequence>
<dbReference type="GO" id="GO:0007030">
    <property type="term" value="P:Golgi organization"/>
    <property type="evidence" value="ECO:0007669"/>
    <property type="project" value="InterPro"/>
</dbReference>
<evidence type="ECO:0000313" key="11">
    <source>
        <dbReference type="EMBL" id="CAB3409786.1"/>
    </source>
</evidence>
<accession>A0A8S1F7G1</accession>
<dbReference type="GO" id="GO:0017119">
    <property type="term" value="C:Golgi transport complex"/>
    <property type="evidence" value="ECO:0007669"/>
    <property type="project" value="TreeGrafter"/>
</dbReference>
<evidence type="ECO:0000256" key="8">
    <source>
        <dbReference type="ARBA" id="ARBA00031344"/>
    </source>
</evidence>
<organism evidence="11 12">
    <name type="scientific">Caenorhabditis bovis</name>
    <dbReference type="NCBI Taxonomy" id="2654633"/>
    <lineage>
        <taxon>Eukaryota</taxon>
        <taxon>Metazoa</taxon>
        <taxon>Ecdysozoa</taxon>
        <taxon>Nematoda</taxon>
        <taxon>Chromadorea</taxon>
        <taxon>Rhabditida</taxon>
        <taxon>Rhabditina</taxon>
        <taxon>Rhabditomorpha</taxon>
        <taxon>Rhabditoidea</taxon>
        <taxon>Rhabditidae</taxon>
        <taxon>Peloderinae</taxon>
        <taxon>Caenorhabditis</taxon>
    </lineage>
</organism>
<dbReference type="PANTHER" id="PTHR12961:SF0">
    <property type="entry name" value="CONSERVED OLIGOMERIC GOLGI COMPLEX SUBUNIT 2"/>
    <property type="match status" value="1"/>
</dbReference>
<evidence type="ECO:0000256" key="6">
    <source>
        <dbReference type="ARBA" id="ARBA00023034"/>
    </source>
</evidence>